<dbReference type="PANTHER" id="PTHR43817">
    <property type="entry name" value="GLYCOSYL HYDROLASE"/>
    <property type="match status" value="1"/>
</dbReference>
<dbReference type="InterPro" id="IPR006710">
    <property type="entry name" value="Glyco_hydro_43"/>
</dbReference>
<evidence type="ECO:0000256" key="2">
    <source>
        <dbReference type="ARBA" id="ARBA00022729"/>
    </source>
</evidence>
<name>A0A2Y9BH84_9FIRM</name>
<keyword evidence="3 6" id="KW-0378">Hydrolase</keyword>
<evidence type="ECO:0000313" key="7">
    <source>
        <dbReference type="Proteomes" id="UP000245845"/>
    </source>
</evidence>
<dbReference type="Gene3D" id="2.115.10.20">
    <property type="entry name" value="Glycosyl hydrolase domain, family 43"/>
    <property type="match status" value="1"/>
</dbReference>
<keyword evidence="7" id="KW-1185">Reference proteome</keyword>
<evidence type="ECO:0000256" key="5">
    <source>
        <dbReference type="PIRSR" id="PIRSR606710-2"/>
    </source>
</evidence>
<organism evidence="6 7">
    <name type="scientific">Faecalicatena orotica</name>
    <dbReference type="NCBI Taxonomy" id="1544"/>
    <lineage>
        <taxon>Bacteria</taxon>
        <taxon>Bacillati</taxon>
        <taxon>Bacillota</taxon>
        <taxon>Clostridia</taxon>
        <taxon>Lachnospirales</taxon>
        <taxon>Lachnospiraceae</taxon>
        <taxon>Faecalicatena</taxon>
    </lineage>
</organism>
<accession>A0A2Y9BH84</accession>
<comment type="similarity">
    <text evidence="1">Belongs to the glycosyl hydrolase 43 family.</text>
</comment>
<keyword evidence="2" id="KW-0732">Signal</keyword>
<evidence type="ECO:0000256" key="3">
    <source>
        <dbReference type="ARBA" id="ARBA00022801"/>
    </source>
</evidence>
<evidence type="ECO:0000256" key="1">
    <source>
        <dbReference type="ARBA" id="ARBA00009865"/>
    </source>
</evidence>
<proteinExistence type="inferred from homology"/>
<dbReference type="CDD" id="cd08991">
    <property type="entry name" value="GH43_HoAraf43-like"/>
    <property type="match status" value="1"/>
</dbReference>
<dbReference type="Proteomes" id="UP000245845">
    <property type="component" value="Unassembled WGS sequence"/>
</dbReference>
<dbReference type="OrthoDB" id="9801455at2"/>
<evidence type="ECO:0000256" key="4">
    <source>
        <dbReference type="ARBA" id="ARBA00023295"/>
    </source>
</evidence>
<dbReference type="AlphaFoldDB" id="A0A2Y9BH84"/>
<protein>
    <submittedName>
        <fullName evidence="6">Glycosyl hydrolase family 43</fullName>
    </submittedName>
</protein>
<dbReference type="Pfam" id="PF04616">
    <property type="entry name" value="Glyco_hydro_43"/>
    <property type="match status" value="1"/>
</dbReference>
<dbReference type="EMBL" id="QGDL01000010">
    <property type="protein sequence ID" value="PWJ27925.1"/>
    <property type="molecule type" value="Genomic_DNA"/>
</dbReference>
<dbReference type="RefSeq" id="WP_109732287.1">
    <property type="nucleotide sequence ID" value="NZ_BAAACK010000029.1"/>
</dbReference>
<dbReference type="GO" id="GO:0004553">
    <property type="term" value="F:hydrolase activity, hydrolyzing O-glycosyl compounds"/>
    <property type="evidence" value="ECO:0007669"/>
    <property type="project" value="InterPro"/>
</dbReference>
<dbReference type="PANTHER" id="PTHR43817:SF1">
    <property type="entry name" value="HYDROLASE, FAMILY 43, PUTATIVE (AFU_ORTHOLOGUE AFUA_3G01660)-RELATED"/>
    <property type="match status" value="1"/>
</dbReference>
<feature type="site" description="Important for catalytic activity, responsible for pKa modulation of the active site Glu and correct orientation of both the proton donor and substrate" evidence="5">
    <location>
        <position position="125"/>
    </location>
</feature>
<sequence length="604" mass="69638">MRENNMFCNPVPFTDGKRHTNPDPYILRWCGNYYCYATDESGVKISVSENLTDWSCEGYAIKEDDYRNYWAPSVIYINGTFYMYYSNVPADSSDCHEECLKLAVSDRPEGPFVWKKTFFKKFSIDSHPVMWGGKLYMFYSVNDWIGADEKIAGTCILVDEMVSPEQFAKTPREVILPTLKQEIYEENRFGDGRDWYTIEGAAPIVRGQRFWLLYSANAYVNEDYFVGTTVAACKDSLMDMNWKKYPSGEIWYPLLKKNEMVEGTGHNTVEKAPNMLDDWIIYHGRKAEETLDPDIEQREMYIEPLYFSGDKVVCFGPSNHMQESPGHPNIRKKDTLVTDRQMFCPGSPFYIAEFWISTENSHTGMRYGILADYKNENNYLEVQICSGKNEVKAIQKVDGIQNCILTQRLEKNFEHTVPHLIHIEKKFHRYELRIDYAPEISFEVHSGVTAQGESTVGIISHFSKVEMHSFVLTRGVVLEAGGLQDLGKIYCVSSAVADKDGLHSLENTLKLEKKCEFLDFTEEFQIEAACAADNSTVFKWDDGQSVSIEHEDRAYSVYYIRRGSKEWLIADGKRLEIWENADSERTVQICLTNSKITEYRLAKN</sequence>
<dbReference type="InterPro" id="IPR023296">
    <property type="entry name" value="Glyco_hydro_beta-prop_sf"/>
</dbReference>
<evidence type="ECO:0000313" key="6">
    <source>
        <dbReference type="EMBL" id="PWJ27925.1"/>
    </source>
</evidence>
<comment type="caution">
    <text evidence="6">The sequence shown here is derived from an EMBL/GenBank/DDBJ whole genome shotgun (WGS) entry which is preliminary data.</text>
</comment>
<dbReference type="SUPFAM" id="SSF75005">
    <property type="entry name" value="Arabinanase/levansucrase/invertase"/>
    <property type="match status" value="1"/>
</dbReference>
<reference evidence="6 7" key="1">
    <citation type="submission" date="2018-05" db="EMBL/GenBank/DDBJ databases">
        <title>The Hungate 1000. A catalogue of reference genomes from the rumen microbiome.</title>
        <authorList>
            <person name="Kelly W."/>
        </authorList>
    </citation>
    <scope>NUCLEOTIDE SEQUENCE [LARGE SCALE GENOMIC DNA]</scope>
    <source>
        <strain evidence="6 7">NLAE-zl-C242</strain>
    </source>
</reference>
<keyword evidence="4" id="KW-0326">Glycosidase</keyword>
<dbReference type="GO" id="GO:0005975">
    <property type="term" value="P:carbohydrate metabolic process"/>
    <property type="evidence" value="ECO:0007669"/>
    <property type="project" value="InterPro"/>
</dbReference>
<gene>
    <name evidence="6" type="ORF">A8806_110100</name>
</gene>